<protein>
    <submittedName>
        <fullName evidence="4">Predicted dehydrogenase</fullName>
    </submittedName>
</protein>
<dbReference type="STRING" id="1121256.SAMN02746089_00001"/>
<dbReference type="SUPFAM" id="SSF51735">
    <property type="entry name" value="NAD(P)-binding Rossmann-fold domains"/>
    <property type="match status" value="1"/>
</dbReference>
<dbReference type="InterPro" id="IPR055170">
    <property type="entry name" value="GFO_IDH_MocA-like_dom"/>
</dbReference>
<dbReference type="Pfam" id="PF22725">
    <property type="entry name" value="GFO_IDH_MocA_C3"/>
    <property type="match status" value="1"/>
</dbReference>
<dbReference type="GO" id="GO:0000166">
    <property type="term" value="F:nucleotide binding"/>
    <property type="evidence" value="ECO:0007669"/>
    <property type="project" value="InterPro"/>
</dbReference>
<dbReference type="InterPro" id="IPR000683">
    <property type="entry name" value="Gfo/Idh/MocA-like_OxRdtase_N"/>
</dbReference>
<keyword evidence="5" id="KW-1185">Reference proteome</keyword>
<dbReference type="InterPro" id="IPR036291">
    <property type="entry name" value="NAD(P)-bd_dom_sf"/>
</dbReference>
<dbReference type="Pfam" id="PF01408">
    <property type="entry name" value="GFO_IDH_MocA"/>
    <property type="match status" value="1"/>
</dbReference>
<keyword evidence="1" id="KW-0560">Oxidoreductase</keyword>
<feature type="domain" description="GFO/IDH/MocA-like oxidoreductase" evidence="3">
    <location>
        <begin position="133"/>
        <end position="261"/>
    </location>
</feature>
<reference evidence="4 5" key="1">
    <citation type="submission" date="2016-11" db="EMBL/GenBank/DDBJ databases">
        <authorList>
            <person name="Jaros S."/>
            <person name="Januszkiewicz K."/>
            <person name="Wedrychowicz H."/>
        </authorList>
    </citation>
    <scope>NUCLEOTIDE SEQUENCE [LARGE SCALE GENOMIC DNA]</scope>
    <source>
        <strain evidence="4 5">DSM 17918</strain>
    </source>
</reference>
<dbReference type="Proteomes" id="UP000184088">
    <property type="component" value="Unassembled WGS sequence"/>
</dbReference>
<dbReference type="Gene3D" id="3.30.360.10">
    <property type="entry name" value="Dihydrodipicolinate Reductase, domain 2"/>
    <property type="match status" value="1"/>
</dbReference>
<dbReference type="SUPFAM" id="SSF55347">
    <property type="entry name" value="Glyceraldehyde-3-phosphate dehydrogenase-like, C-terminal domain"/>
    <property type="match status" value="1"/>
</dbReference>
<evidence type="ECO:0000259" key="3">
    <source>
        <dbReference type="Pfam" id="PF22725"/>
    </source>
</evidence>
<evidence type="ECO:0000256" key="1">
    <source>
        <dbReference type="ARBA" id="ARBA00023002"/>
    </source>
</evidence>
<organism evidence="4 5">
    <name type="scientific">Caldanaerobius fijiensis DSM 17918</name>
    <dbReference type="NCBI Taxonomy" id="1121256"/>
    <lineage>
        <taxon>Bacteria</taxon>
        <taxon>Bacillati</taxon>
        <taxon>Bacillota</taxon>
        <taxon>Clostridia</taxon>
        <taxon>Thermoanaerobacterales</taxon>
        <taxon>Thermoanaerobacteraceae</taxon>
        <taxon>Caldanaerobius</taxon>
    </lineage>
</organism>
<feature type="domain" description="Gfo/Idh/MocA-like oxidoreductase N-terminal" evidence="2">
    <location>
        <begin position="4"/>
        <end position="124"/>
    </location>
</feature>
<proteinExistence type="predicted"/>
<dbReference type="AlphaFoldDB" id="A0A1M4SBF3"/>
<sequence length="362" mass="39377">MRKLRIGIIGTGGIANAHVNAYKNIPEVEVVAGADIVPGKARAFLDRHGLTEAKAFENHRDLLELDLDAVSVCTYNTTHAVCTIDALNSGKHVLCEKPMSVTLDEAVEMVRAEKKSGKILTIGFQPRYDVNMQMIKQIVQSGILGKVYYISTGGGRRRGMPGGTFIRKETAGVGALADIGCYSLDMVLNAIGYPKPLTVSAYASNYFGTKPQYHPEASEFNVDDFAAAFIRLEGGTVIDFRISWAMHMDTMGDTIFLGENAGLKVKSPGLGSPWGGAWDGGVGPIYLYQDILGQHTETAIPLKQNYGPSIFEKKVRDFVDAILQNRPAPIPTSEILYNQAIIDGIIRSVESGREVEINIPEI</sequence>
<dbReference type="InterPro" id="IPR050463">
    <property type="entry name" value="Gfo/Idh/MocA_oxidrdct_glycsds"/>
</dbReference>
<dbReference type="Gene3D" id="3.40.50.720">
    <property type="entry name" value="NAD(P)-binding Rossmann-like Domain"/>
    <property type="match status" value="1"/>
</dbReference>
<evidence type="ECO:0000259" key="2">
    <source>
        <dbReference type="Pfam" id="PF01408"/>
    </source>
</evidence>
<dbReference type="PANTHER" id="PTHR43818">
    <property type="entry name" value="BCDNA.GH03377"/>
    <property type="match status" value="1"/>
</dbReference>
<dbReference type="EMBL" id="FQVH01000001">
    <property type="protein sequence ID" value="SHE29529.1"/>
    <property type="molecule type" value="Genomic_DNA"/>
</dbReference>
<evidence type="ECO:0000313" key="4">
    <source>
        <dbReference type="EMBL" id="SHE29529.1"/>
    </source>
</evidence>
<evidence type="ECO:0000313" key="5">
    <source>
        <dbReference type="Proteomes" id="UP000184088"/>
    </source>
</evidence>
<dbReference type="PANTHER" id="PTHR43818:SF11">
    <property type="entry name" value="BCDNA.GH03377"/>
    <property type="match status" value="1"/>
</dbReference>
<gene>
    <name evidence="4" type="ORF">SAMN02746089_00001</name>
</gene>
<name>A0A1M4SBF3_9THEO</name>
<accession>A0A1M4SBF3</accession>
<dbReference type="GO" id="GO:0016491">
    <property type="term" value="F:oxidoreductase activity"/>
    <property type="evidence" value="ECO:0007669"/>
    <property type="project" value="UniProtKB-KW"/>
</dbReference>